<evidence type="ECO:0000256" key="2">
    <source>
        <dbReference type="ARBA" id="ARBA00023125"/>
    </source>
</evidence>
<keyword evidence="1" id="KW-0805">Transcription regulation</keyword>
<dbReference type="EMBL" id="JAPWHE010000004">
    <property type="protein sequence ID" value="MCZ4329852.1"/>
    <property type="molecule type" value="Genomic_DNA"/>
</dbReference>
<dbReference type="InterPro" id="IPR050109">
    <property type="entry name" value="HTH-type_TetR-like_transc_reg"/>
</dbReference>
<dbReference type="PANTHER" id="PTHR30055:SF234">
    <property type="entry name" value="HTH-TYPE TRANSCRIPTIONAL REGULATOR BETI"/>
    <property type="match status" value="1"/>
</dbReference>
<accession>A0ABT4M3F1</accession>
<dbReference type="InterPro" id="IPR009057">
    <property type="entry name" value="Homeodomain-like_sf"/>
</dbReference>
<keyword evidence="2 4" id="KW-0238">DNA-binding</keyword>
<dbReference type="Gene3D" id="1.10.357.10">
    <property type="entry name" value="Tetracycline Repressor, domain 2"/>
    <property type="match status" value="1"/>
</dbReference>
<dbReference type="RefSeq" id="WP_269358025.1">
    <property type="nucleotide sequence ID" value="NZ_JAPWHE010000004.1"/>
</dbReference>
<gene>
    <name evidence="6" type="ORF">O4H32_07805</name>
</gene>
<evidence type="ECO:0000313" key="7">
    <source>
        <dbReference type="Proteomes" id="UP001068379"/>
    </source>
</evidence>
<sequence>MPRSSPKYLPADERRAATVQAVIALAADRNPADITTAAIADHMQLTQGALFRHFPNKEAIWDAVMAHAEKTLLARVDAAIARSDGPLAALEAMFQAHVDFIVAHPGIPRILFAELQHDRTTPAKNRVRALLEQYRVRLLEQARRGIARGALRDALDLDAMPALFLGMIQGLVIQAMLAGDIRRMKSQAPALFALFLQGIGVRS</sequence>
<dbReference type="InterPro" id="IPR036271">
    <property type="entry name" value="Tet_transcr_reg_TetR-rel_C_sf"/>
</dbReference>
<evidence type="ECO:0000256" key="3">
    <source>
        <dbReference type="ARBA" id="ARBA00023163"/>
    </source>
</evidence>
<keyword evidence="3" id="KW-0804">Transcription</keyword>
<dbReference type="Pfam" id="PF00440">
    <property type="entry name" value="TetR_N"/>
    <property type="match status" value="1"/>
</dbReference>
<proteinExistence type="predicted"/>
<dbReference type="InterPro" id="IPR011075">
    <property type="entry name" value="TetR_C"/>
</dbReference>
<name>A0ABT4M3F1_9BURK</name>
<dbReference type="PANTHER" id="PTHR30055">
    <property type="entry name" value="HTH-TYPE TRANSCRIPTIONAL REGULATOR RUTR"/>
    <property type="match status" value="1"/>
</dbReference>
<dbReference type="SUPFAM" id="SSF46689">
    <property type="entry name" value="Homeodomain-like"/>
    <property type="match status" value="1"/>
</dbReference>
<keyword evidence="7" id="KW-1185">Reference proteome</keyword>
<dbReference type="Proteomes" id="UP001068379">
    <property type="component" value="Unassembled WGS sequence"/>
</dbReference>
<feature type="domain" description="HTH tetR-type" evidence="5">
    <location>
        <begin position="12"/>
        <end position="72"/>
    </location>
</feature>
<dbReference type="InterPro" id="IPR001647">
    <property type="entry name" value="HTH_TetR"/>
</dbReference>
<organism evidence="6 7">
    <name type="scientific">Castellaniella denitrificans</name>
    <dbReference type="NCBI Taxonomy" id="56119"/>
    <lineage>
        <taxon>Bacteria</taxon>
        <taxon>Pseudomonadati</taxon>
        <taxon>Pseudomonadota</taxon>
        <taxon>Betaproteobacteria</taxon>
        <taxon>Burkholderiales</taxon>
        <taxon>Alcaligenaceae</taxon>
        <taxon>Castellaniella</taxon>
    </lineage>
</organism>
<evidence type="ECO:0000259" key="5">
    <source>
        <dbReference type="PROSITE" id="PS50977"/>
    </source>
</evidence>
<dbReference type="Pfam" id="PF16925">
    <property type="entry name" value="TetR_C_13"/>
    <property type="match status" value="1"/>
</dbReference>
<evidence type="ECO:0000256" key="1">
    <source>
        <dbReference type="ARBA" id="ARBA00023015"/>
    </source>
</evidence>
<reference evidence="6" key="1">
    <citation type="submission" date="2022-12" db="EMBL/GenBank/DDBJ databases">
        <title>Bacterial isolates from different developmental stages of Nematostella vectensis.</title>
        <authorList>
            <person name="Fraune S."/>
        </authorList>
    </citation>
    <scope>NUCLEOTIDE SEQUENCE</scope>
    <source>
        <strain evidence="6">G21619-S1</strain>
    </source>
</reference>
<evidence type="ECO:0000256" key="4">
    <source>
        <dbReference type="PROSITE-ProRule" id="PRU00335"/>
    </source>
</evidence>
<protein>
    <submittedName>
        <fullName evidence="6">TetR family transcriptional regulator</fullName>
    </submittedName>
</protein>
<comment type="caution">
    <text evidence="6">The sequence shown here is derived from an EMBL/GenBank/DDBJ whole genome shotgun (WGS) entry which is preliminary data.</text>
</comment>
<dbReference type="SUPFAM" id="SSF48498">
    <property type="entry name" value="Tetracyclin repressor-like, C-terminal domain"/>
    <property type="match status" value="1"/>
</dbReference>
<evidence type="ECO:0000313" key="6">
    <source>
        <dbReference type="EMBL" id="MCZ4329852.1"/>
    </source>
</evidence>
<dbReference type="PROSITE" id="PS50977">
    <property type="entry name" value="HTH_TETR_2"/>
    <property type="match status" value="1"/>
</dbReference>
<feature type="DNA-binding region" description="H-T-H motif" evidence="4">
    <location>
        <begin position="35"/>
        <end position="54"/>
    </location>
</feature>